<dbReference type="InterPro" id="IPR036280">
    <property type="entry name" value="Multihaem_cyt_sf"/>
</dbReference>
<dbReference type="Gene3D" id="1.10.3820.10">
    <property type="entry name" value="Di-heme elbow motif domain"/>
    <property type="match status" value="1"/>
</dbReference>
<dbReference type="SUPFAM" id="SSF48695">
    <property type="entry name" value="Multiheme cytochromes"/>
    <property type="match status" value="1"/>
</dbReference>
<keyword evidence="4" id="KW-0249">Electron transport</keyword>
<gene>
    <name evidence="7" type="ORF">METZ01_LOCUS151877</name>
</gene>
<protein>
    <submittedName>
        <fullName evidence="7">Uncharacterized protein</fullName>
    </submittedName>
</protein>
<feature type="transmembrane region" description="Helical" evidence="6">
    <location>
        <begin position="6"/>
        <end position="27"/>
    </location>
</feature>
<evidence type="ECO:0000256" key="4">
    <source>
        <dbReference type="ARBA" id="ARBA00022982"/>
    </source>
</evidence>
<keyword evidence="6" id="KW-0472">Membrane</keyword>
<keyword evidence="5" id="KW-0408">Iron</keyword>
<name>A0A382ADI1_9ZZZZ</name>
<evidence type="ECO:0000256" key="2">
    <source>
        <dbReference type="ARBA" id="ARBA00022617"/>
    </source>
</evidence>
<reference evidence="7" key="1">
    <citation type="submission" date="2018-05" db="EMBL/GenBank/DDBJ databases">
        <authorList>
            <person name="Lanie J.A."/>
            <person name="Ng W.-L."/>
            <person name="Kazmierczak K.M."/>
            <person name="Andrzejewski T.M."/>
            <person name="Davidsen T.M."/>
            <person name="Wayne K.J."/>
            <person name="Tettelin H."/>
            <person name="Glass J.I."/>
            <person name="Rusch D."/>
            <person name="Podicherti R."/>
            <person name="Tsui H.-C.T."/>
            <person name="Winkler M.E."/>
        </authorList>
    </citation>
    <scope>NUCLEOTIDE SEQUENCE</scope>
</reference>
<dbReference type="InterPro" id="IPR038266">
    <property type="entry name" value="NapC/NirT_cytc_sf"/>
</dbReference>
<dbReference type="GO" id="GO:0046872">
    <property type="term" value="F:metal ion binding"/>
    <property type="evidence" value="ECO:0007669"/>
    <property type="project" value="UniProtKB-KW"/>
</dbReference>
<dbReference type="GO" id="GO:0030313">
    <property type="term" value="C:cell envelope"/>
    <property type="evidence" value="ECO:0007669"/>
    <property type="project" value="UniProtKB-SubCell"/>
</dbReference>
<evidence type="ECO:0000256" key="3">
    <source>
        <dbReference type="ARBA" id="ARBA00022723"/>
    </source>
</evidence>
<keyword evidence="6" id="KW-1133">Transmembrane helix</keyword>
<feature type="transmembrane region" description="Helical" evidence="6">
    <location>
        <begin position="39"/>
        <end position="60"/>
    </location>
</feature>
<sequence length="217" mass="24551">MPAPSMPGAFIIIPIVLAMVLACIVIAKPAILRNGGGQILGFFALFLLPISVGGMGGAILNDNAQTTEYCLSCHIMDDWGQSLHVDDNEFVPADHFQNFLVSRDKSCYVCHSDFAWYGGITAKIRGMKHVYVQYIGTMPEPLDIELYEPYNNRECLQCHQGARSYEESRHHRKEEDMLARINSNALSCMESKCHDVQHNIDELDDYDEDEFWQETID</sequence>
<keyword evidence="1" id="KW-0813">Transport</keyword>
<accession>A0A382ADI1</accession>
<organism evidence="7">
    <name type="scientific">marine metagenome</name>
    <dbReference type="NCBI Taxonomy" id="408172"/>
    <lineage>
        <taxon>unclassified sequences</taxon>
        <taxon>metagenomes</taxon>
        <taxon>ecological metagenomes</taxon>
    </lineage>
</organism>
<keyword evidence="2" id="KW-0349">Heme</keyword>
<keyword evidence="6" id="KW-0812">Transmembrane</keyword>
<dbReference type="EMBL" id="UINC01024752">
    <property type="protein sequence ID" value="SVA99023.1"/>
    <property type="molecule type" value="Genomic_DNA"/>
</dbReference>
<dbReference type="AlphaFoldDB" id="A0A382ADI1"/>
<keyword evidence="3" id="KW-0479">Metal-binding</keyword>
<evidence type="ECO:0000256" key="1">
    <source>
        <dbReference type="ARBA" id="ARBA00022448"/>
    </source>
</evidence>
<evidence type="ECO:0000313" key="7">
    <source>
        <dbReference type="EMBL" id="SVA99023.1"/>
    </source>
</evidence>
<evidence type="ECO:0000256" key="5">
    <source>
        <dbReference type="ARBA" id="ARBA00023004"/>
    </source>
</evidence>
<proteinExistence type="predicted"/>
<evidence type="ECO:0000256" key="6">
    <source>
        <dbReference type="SAM" id="Phobius"/>
    </source>
</evidence>